<dbReference type="InterPro" id="IPR013665">
    <property type="entry name" value="Sfi1_dom"/>
</dbReference>
<dbReference type="Pfam" id="PF08457">
    <property type="entry name" value="Sfi1"/>
    <property type="match status" value="1"/>
</dbReference>
<dbReference type="Proteomes" id="UP001143981">
    <property type="component" value="Unassembled WGS sequence"/>
</dbReference>
<evidence type="ECO:0000313" key="4">
    <source>
        <dbReference type="EMBL" id="KAJ1729159.1"/>
    </source>
</evidence>
<evidence type="ECO:0000313" key="5">
    <source>
        <dbReference type="Proteomes" id="UP001143981"/>
    </source>
</evidence>
<dbReference type="AlphaFoldDB" id="A0A9W7YBR4"/>
<proteinExistence type="predicted"/>
<protein>
    <recommendedName>
        <fullName evidence="3">Sfi1 spindle body domain-containing protein</fullName>
    </recommendedName>
</protein>
<evidence type="ECO:0000256" key="2">
    <source>
        <dbReference type="SAM" id="MobiDB-lite"/>
    </source>
</evidence>
<evidence type="ECO:0000259" key="3">
    <source>
        <dbReference type="Pfam" id="PF08457"/>
    </source>
</evidence>
<feature type="region of interest" description="Disordered" evidence="2">
    <location>
        <begin position="449"/>
        <end position="478"/>
    </location>
</feature>
<reference evidence="4" key="1">
    <citation type="submission" date="2022-07" db="EMBL/GenBank/DDBJ databases">
        <title>Phylogenomic reconstructions and comparative analyses of Kickxellomycotina fungi.</title>
        <authorList>
            <person name="Reynolds N.K."/>
            <person name="Stajich J.E."/>
            <person name="Barry K."/>
            <person name="Grigoriev I.V."/>
            <person name="Crous P."/>
            <person name="Smith M.E."/>
        </authorList>
    </citation>
    <scope>NUCLEOTIDE SEQUENCE</scope>
    <source>
        <strain evidence="4">BCRC 34381</strain>
    </source>
</reference>
<comment type="caution">
    <text evidence="4">The sequence shown here is derived from an EMBL/GenBank/DDBJ whole genome shotgun (WGS) entry which is preliminary data.</text>
</comment>
<keyword evidence="1" id="KW-0175">Coiled coil</keyword>
<accession>A0A9W7YBR4</accession>
<feature type="domain" description="Sfi1 spindle body" evidence="3">
    <location>
        <begin position="145"/>
        <end position="420"/>
    </location>
</feature>
<keyword evidence="5" id="KW-1185">Reference proteome</keyword>
<sequence length="1047" mass="120568">MMAAAQPAERRILGRHGDMPKAQARYVGSPPRQAPEEAALRQFVDSRYQSKRDIALLLVLRSWRGMAAASQLRREELVGMWRDAFVFRQQSLVRKTLHVWRGATARRMQSADYRYEQAQLKLAVMHHRQLVLRNVIDRLTQASDLQLRLELWHSEKDHKLLDRCWGEWHAQSVRHRICALTEAATAVGRRSEQRLLAGAVGQWRARAHQPVAIESAVSEQHQARLLRECLRVWHMQAVAGRFAQSRHTSPVKATLTRWRDTAGEQRRQRALEAEALVVQMRQQNVLVRWRERLAAVYATAQSADGFYQATLVQSALDRLYFVVDQRAQNRLKAERYFRYTKLALVVTTLRRRISERLSGVLQSRALRDWERERNRKQRHVLLIAWHTIATDGRRNEQRAELFLARGSSVLVRQCVAHWLDECHRRAPNTGAHTRADAPTAHADAQTMTSFLGGPLDRSRTASTQSNLQGERPGSSERRELLLRVHRAEDDAMRARALLAGSRDTLLARAAQDEQLEALAEQWQRNSRGRLLRASLARLDNAAMQAQHEREQHNTQLDDMAELVSKRNLRKALRAWRSTTQLHARQCAYADELYTDQTTLPNRELGTSVLRRWRARLKEVQQLHMAATKRCAVRAARKFMDVMHMRKAETAQSLREADQLYQSLLLGQVWARIVEHTGQCLADRSRRTMLPSDQDALQVLDVGAPPAEYDQAELAADLGQIDNDELRLYFEAWLDVVRDMQFLQGTITEQLPRCLQSRALSAPGSFEWELLHQKHLLHGCITRWRGLVGTRPVLGQAADSDCDPWRAAQLQAIEQRVRTSAERSTAKQVLRRWMAVQRGQLLENRQFSGTMARVVAAVAARVRLVAEARRWERERVLRAAVRHWWGQYYVLGSRMENAAVQANGTLTRACMLRWVGRIKNRRQQTRSQRLYTKAVAFRWEKQARRALTRWMGRSSDCRIRARLAQRAGDQRESQLQAVADQWRRERMARSALAQLRSAARLHAVQQKMLLRFAVAWGNANIQRHALAAWRTCASPPGSMFFSVVGGSN</sequence>
<dbReference type="EMBL" id="JANBOI010000664">
    <property type="protein sequence ID" value="KAJ1729159.1"/>
    <property type="molecule type" value="Genomic_DNA"/>
</dbReference>
<name>A0A9W7YBR4_9FUNG</name>
<dbReference type="OrthoDB" id="5579147at2759"/>
<organism evidence="4 5">
    <name type="scientific">Coemansia biformis</name>
    <dbReference type="NCBI Taxonomy" id="1286918"/>
    <lineage>
        <taxon>Eukaryota</taxon>
        <taxon>Fungi</taxon>
        <taxon>Fungi incertae sedis</taxon>
        <taxon>Zoopagomycota</taxon>
        <taxon>Kickxellomycotina</taxon>
        <taxon>Kickxellomycetes</taxon>
        <taxon>Kickxellales</taxon>
        <taxon>Kickxellaceae</taxon>
        <taxon>Coemansia</taxon>
    </lineage>
</organism>
<evidence type="ECO:0000256" key="1">
    <source>
        <dbReference type="SAM" id="Coils"/>
    </source>
</evidence>
<feature type="coiled-coil region" evidence="1">
    <location>
        <begin position="535"/>
        <end position="562"/>
    </location>
</feature>
<gene>
    <name evidence="4" type="ORF">LPJ61_003659</name>
</gene>